<evidence type="ECO:0000256" key="3">
    <source>
        <dbReference type="ARBA" id="ARBA00022692"/>
    </source>
</evidence>
<dbReference type="SFLD" id="SFLDS00003">
    <property type="entry name" value="Haloacid_Dehalogenase"/>
    <property type="match status" value="1"/>
</dbReference>
<feature type="transmembrane region" description="Helical" evidence="10">
    <location>
        <begin position="272"/>
        <end position="293"/>
    </location>
</feature>
<feature type="transmembrane region" description="Helical" evidence="10">
    <location>
        <begin position="575"/>
        <end position="599"/>
    </location>
</feature>
<dbReference type="SFLD" id="SFLDF00027">
    <property type="entry name" value="p-type_atpase"/>
    <property type="match status" value="1"/>
</dbReference>
<dbReference type="Gene3D" id="3.40.50.1000">
    <property type="entry name" value="HAD superfamily/HAD-like"/>
    <property type="match status" value="1"/>
</dbReference>
<evidence type="ECO:0000256" key="1">
    <source>
        <dbReference type="ARBA" id="ARBA00004370"/>
    </source>
</evidence>
<evidence type="ECO:0000256" key="10">
    <source>
        <dbReference type="RuleBase" id="RU362081"/>
    </source>
</evidence>
<name>A0ABV2L1U4_9HYPH</name>
<dbReference type="InterPro" id="IPR023214">
    <property type="entry name" value="HAD_sf"/>
</dbReference>
<dbReference type="InterPro" id="IPR027256">
    <property type="entry name" value="P-typ_ATPase_IB"/>
</dbReference>
<gene>
    <name evidence="12" type="ORF">ABID43_001335</name>
</gene>
<comment type="catalytic activity">
    <reaction evidence="9">
        <text>Zn(2+)(in) + ATP + H2O = Zn(2+)(out) + ADP + phosphate + H(+)</text>
        <dbReference type="Rhea" id="RHEA:20621"/>
        <dbReference type="ChEBI" id="CHEBI:15377"/>
        <dbReference type="ChEBI" id="CHEBI:15378"/>
        <dbReference type="ChEBI" id="CHEBI:29105"/>
        <dbReference type="ChEBI" id="CHEBI:30616"/>
        <dbReference type="ChEBI" id="CHEBI:43474"/>
        <dbReference type="ChEBI" id="CHEBI:456216"/>
        <dbReference type="EC" id="7.2.2.12"/>
    </reaction>
</comment>
<keyword evidence="6 10" id="KW-1133">Transmembrane helix</keyword>
<evidence type="ECO:0000256" key="5">
    <source>
        <dbReference type="ARBA" id="ARBA00022967"/>
    </source>
</evidence>
<accession>A0ABV2L1U4</accession>
<dbReference type="InterPro" id="IPR008250">
    <property type="entry name" value="ATPase_P-typ_transduc_dom_A_sf"/>
</dbReference>
<dbReference type="Pfam" id="PF00702">
    <property type="entry name" value="Hydrolase"/>
    <property type="match status" value="1"/>
</dbReference>
<dbReference type="EMBL" id="JBEPMM010000002">
    <property type="protein sequence ID" value="MET3691810.1"/>
    <property type="molecule type" value="Genomic_DNA"/>
</dbReference>
<feature type="transmembrane region" description="Helical" evidence="10">
    <location>
        <begin position="247"/>
        <end position="266"/>
    </location>
</feature>
<comment type="subcellular location">
    <subcellularLocation>
        <location evidence="10">Cell membrane</location>
    </subcellularLocation>
    <subcellularLocation>
        <location evidence="1">Membrane</location>
    </subcellularLocation>
</comment>
<keyword evidence="10" id="KW-1003">Cell membrane</keyword>
<evidence type="ECO:0000256" key="8">
    <source>
        <dbReference type="ARBA" id="ARBA00039097"/>
    </source>
</evidence>
<evidence type="ECO:0000313" key="13">
    <source>
        <dbReference type="Proteomes" id="UP001549145"/>
    </source>
</evidence>
<dbReference type="Gene3D" id="2.70.150.10">
    <property type="entry name" value="Calcium-transporting ATPase, cytoplasmic transduction domain A"/>
    <property type="match status" value="1"/>
</dbReference>
<keyword evidence="10" id="KW-0067">ATP-binding</keyword>
<dbReference type="SUPFAM" id="SSF81653">
    <property type="entry name" value="Calcium ATPase, transduction domain A"/>
    <property type="match status" value="1"/>
</dbReference>
<proteinExistence type="inferred from homology"/>
<comment type="similarity">
    <text evidence="2 10">Belongs to the cation transport ATPase (P-type) (TC 3.A.3) family. Type IB subfamily.</text>
</comment>
<dbReference type="InterPro" id="IPR044492">
    <property type="entry name" value="P_typ_ATPase_HD_dom"/>
</dbReference>
<dbReference type="InterPro" id="IPR018303">
    <property type="entry name" value="ATPase_P-typ_P_site"/>
</dbReference>
<organism evidence="12 13">
    <name type="scientific">Methylobacterium goesingense</name>
    <dbReference type="NCBI Taxonomy" id="243690"/>
    <lineage>
        <taxon>Bacteria</taxon>
        <taxon>Pseudomonadati</taxon>
        <taxon>Pseudomonadota</taxon>
        <taxon>Alphaproteobacteria</taxon>
        <taxon>Hyphomicrobiales</taxon>
        <taxon>Methylobacteriaceae</taxon>
        <taxon>Methylobacterium</taxon>
    </lineage>
</organism>
<reference evidence="12 13" key="1">
    <citation type="submission" date="2024-06" db="EMBL/GenBank/DDBJ databases">
        <title>Genomic Encyclopedia of Type Strains, Phase IV (KMG-IV): sequencing the most valuable type-strain genomes for metagenomic binning, comparative biology and taxonomic classification.</title>
        <authorList>
            <person name="Goeker M."/>
        </authorList>
    </citation>
    <scope>NUCLEOTIDE SEQUENCE [LARGE SCALE GENOMIC DNA]</scope>
    <source>
        <strain evidence="12 13">DSM 21331</strain>
    </source>
</reference>
<dbReference type="SUPFAM" id="SSF81665">
    <property type="entry name" value="Calcium ATPase, transmembrane domain M"/>
    <property type="match status" value="1"/>
</dbReference>
<evidence type="ECO:0000256" key="6">
    <source>
        <dbReference type="ARBA" id="ARBA00022989"/>
    </source>
</evidence>
<feature type="transmembrane region" description="Helical" evidence="10">
    <location>
        <begin position="82"/>
        <end position="108"/>
    </location>
</feature>
<dbReference type="NCBIfam" id="TIGR01494">
    <property type="entry name" value="ATPase_P-type"/>
    <property type="match status" value="1"/>
</dbReference>
<dbReference type="NCBIfam" id="TIGR01512">
    <property type="entry name" value="ATPase-IB2_Cd"/>
    <property type="match status" value="1"/>
</dbReference>
<keyword evidence="10" id="KW-0547">Nucleotide-binding</keyword>
<feature type="domain" description="P-type ATPase A" evidence="11">
    <location>
        <begin position="132"/>
        <end position="231"/>
    </location>
</feature>
<dbReference type="PRINTS" id="PR00119">
    <property type="entry name" value="CATATPASE"/>
</dbReference>
<dbReference type="SUPFAM" id="SSF56784">
    <property type="entry name" value="HAD-like"/>
    <property type="match status" value="1"/>
</dbReference>
<dbReference type="InterPro" id="IPR001757">
    <property type="entry name" value="P_typ_ATPase"/>
</dbReference>
<dbReference type="PRINTS" id="PR00120">
    <property type="entry name" value="HATPASE"/>
</dbReference>
<protein>
    <recommendedName>
        <fullName evidence="8">P-type Zn(2+) transporter</fullName>
        <ecNumber evidence="8">7.2.2.12</ecNumber>
    </recommendedName>
</protein>
<dbReference type="InterPro" id="IPR036412">
    <property type="entry name" value="HAD-like_sf"/>
</dbReference>
<keyword evidence="13" id="KW-1185">Reference proteome</keyword>
<feature type="transmembrane region" description="Helical" evidence="10">
    <location>
        <begin position="51"/>
        <end position="70"/>
    </location>
</feature>
<dbReference type="InterPro" id="IPR051014">
    <property type="entry name" value="Cation_Transport_ATPase_IB"/>
</dbReference>
<keyword evidence="4 10" id="KW-0479">Metal-binding</keyword>
<dbReference type="Gene3D" id="3.40.1110.10">
    <property type="entry name" value="Calcium-transporting ATPase, cytoplasmic domain N"/>
    <property type="match status" value="1"/>
</dbReference>
<evidence type="ECO:0000256" key="9">
    <source>
        <dbReference type="ARBA" id="ARBA00047308"/>
    </source>
</evidence>
<dbReference type="InterPro" id="IPR023299">
    <property type="entry name" value="ATPase_P-typ_cyto_dom_N"/>
</dbReference>
<dbReference type="InterPro" id="IPR023298">
    <property type="entry name" value="ATPase_P-typ_TM_dom_sf"/>
</dbReference>
<dbReference type="PANTHER" id="PTHR48085:SF5">
    <property type="entry name" value="CADMIUM_ZINC-TRANSPORTING ATPASE HMA4-RELATED"/>
    <property type="match status" value="1"/>
</dbReference>
<dbReference type="Proteomes" id="UP001549145">
    <property type="component" value="Unassembled WGS sequence"/>
</dbReference>
<keyword evidence="7 10" id="KW-0472">Membrane</keyword>
<dbReference type="PANTHER" id="PTHR48085">
    <property type="entry name" value="CADMIUM/ZINC-TRANSPORTING ATPASE HMA2-RELATED"/>
    <property type="match status" value="1"/>
</dbReference>
<evidence type="ECO:0000256" key="2">
    <source>
        <dbReference type="ARBA" id="ARBA00006024"/>
    </source>
</evidence>
<dbReference type="RefSeq" id="WP_238275259.1">
    <property type="nucleotide sequence ID" value="NZ_BPQL01000005.1"/>
</dbReference>
<keyword evidence="5" id="KW-1278">Translocase</keyword>
<evidence type="ECO:0000313" key="12">
    <source>
        <dbReference type="EMBL" id="MET3691810.1"/>
    </source>
</evidence>
<dbReference type="SFLD" id="SFLDG00002">
    <property type="entry name" value="C1.7:_P-type_atpase_like"/>
    <property type="match status" value="1"/>
</dbReference>
<evidence type="ECO:0000256" key="7">
    <source>
        <dbReference type="ARBA" id="ARBA00023136"/>
    </source>
</evidence>
<dbReference type="EC" id="7.2.2.12" evidence="8"/>
<comment type="caution">
    <text evidence="12">The sequence shown here is derived from an EMBL/GenBank/DDBJ whole genome shotgun (WGS) entry which is preliminary data.</text>
</comment>
<dbReference type="Pfam" id="PF00122">
    <property type="entry name" value="E1-E2_ATPase"/>
    <property type="match status" value="1"/>
</dbReference>
<evidence type="ECO:0000256" key="4">
    <source>
        <dbReference type="ARBA" id="ARBA00022723"/>
    </source>
</evidence>
<keyword evidence="3 10" id="KW-0812">Transmembrane</keyword>
<sequence>MTTAAIDPGEARQPATVGGLERLRGKLPVLPLVGLCAGLSAQALGRPDIAVWAWTLPTLPILAILAHQVATSLARGDVGLDLVALLAMGGALALSQPLAGVVIALMYAGGQSLEAYASGRAERAMTALLARQPRSALREAHGSVKEVPIAALAPGDRILVRVGDVLPVDGRVAAGRAVLDQATLTGEAVPVTFEANAAVLSGTLNVGAPFTLLAERRAAESTYAGIVRLVEAARSQKAPMARLADRYGLAFLGLTLLLAGGAWAATGDPLRALAVLVVATPCPLILAVPVALISGLSRAAGIGVIIKGGGALEALARVRVLVVDKTGTLTHGTARLTAVEILGPVGEPDALRLAASLDQASGHPTARALVDAALARGLALTQPTRVAEIPGEGVSGLVEGRPVRVGGPRLMRAHGIAFPETEAARSADAVAATVLVAVDGRAAAILSFADPVRTDGGRTLADLRRCGIDRIVLATGDRRGVAQALVAGLPIDALEADLDPAGKTRVVANERVNGPVMMVGDGVNDAPALAAADLGVALGARGAAAAAEAADVVLLVDSLAPLPQAIRIARRARAIALQSVTVGLGLSLAGMVAAALGFLTPLRGALLQEAIDVAVILNAMRALGGPVTAPVSEPRGSVRPGPVPRAAP</sequence>
<dbReference type="PROSITE" id="PS00154">
    <property type="entry name" value="ATPASE_E1_E2"/>
    <property type="match status" value="1"/>
</dbReference>
<dbReference type="InterPro" id="IPR059000">
    <property type="entry name" value="ATPase_P-type_domA"/>
</dbReference>
<dbReference type="NCBIfam" id="TIGR01525">
    <property type="entry name" value="ATPase-IB_hvy"/>
    <property type="match status" value="1"/>
</dbReference>
<evidence type="ECO:0000259" key="11">
    <source>
        <dbReference type="Pfam" id="PF00122"/>
    </source>
</evidence>